<dbReference type="Proteomes" id="UP000574390">
    <property type="component" value="Unassembled WGS sequence"/>
</dbReference>
<proteinExistence type="predicted"/>
<gene>
    <name evidence="1" type="ORF">FOZ62_010117</name>
</gene>
<dbReference type="SUPFAM" id="SSF50630">
    <property type="entry name" value="Acid proteases"/>
    <property type="match status" value="1"/>
</dbReference>
<evidence type="ECO:0000313" key="1">
    <source>
        <dbReference type="EMBL" id="KAF4730225.1"/>
    </source>
</evidence>
<dbReference type="Gene3D" id="2.40.70.10">
    <property type="entry name" value="Acid Proteases"/>
    <property type="match status" value="1"/>
</dbReference>
<reference evidence="1 2" key="1">
    <citation type="submission" date="2020-04" db="EMBL/GenBank/DDBJ databases">
        <title>Perkinsus olseni comparative genomics.</title>
        <authorList>
            <person name="Bogema D.R."/>
        </authorList>
    </citation>
    <scope>NUCLEOTIDE SEQUENCE [LARGE SCALE GENOMIC DNA]</scope>
    <source>
        <strain evidence="1">ATCC PRA-205</strain>
    </source>
</reference>
<dbReference type="AlphaFoldDB" id="A0A7J6SC69"/>
<organism evidence="1 2">
    <name type="scientific">Perkinsus olseni</name>
    <name type="common">Perkinsus atlanticus</name>
    <dbReference type="NCBI Taxonomy" id="32597"/>
    <lineage>
        <taxon>Eukaryota</taxon>
        <taxon>Sar</taxon>
        <taxon>Alveolata</taxon>
        <taxon>Perkinsozoa</taxon>
        <taxon>Perkinsea</taxon>
        <taxon>Perkinsida</taxon>
        <taxon>Perkinsidae</taxon>
        <taxon>Perkinsus</taxon>
    </lineage>
</organism>
<evidence type="ECO:0000313" key="2">
    <source>
        <dbReference type="Proteomes" id="UP000574390"/>
    </source>
</evidence>
<comment type="caution">
    <text evidence="1">The sequence shown here is derived from an EMBL/GenBank/DDBJ whole genome shotgun (WGS) entry which is preliminary data.</text>
</comment>
<accession>A0A7J6SC69</accession>
<sequence length="409" mass="45612">MVVLRWRARVFLPYVGACFFRGVTHRYAELLCEPSPAVRVGLSKTLTLPVKGDYVTVDVNEQRVDLLLDSGFSDLSVVDGHWFEEKYVKGSCSERPSGCYFCPKEEPCSFGEDELVVRSRFGGGVVLESIIRSGVLTLDGQSVRNFTFRVSRYTVWDVEGWRPWGHFGIAALPPQSPPFYHWPNRESVLGALKRNDLIERLSYTVVAQRSHFTTRNSISGQLTLGDAPEESEMANRTLNLADDPVFNRSLAPLLVSSVEVLGEGETVPLHIEGIYPRAILTILDTGHNTVGLPFPGFEEAVLNAMTGGLRADGYDAAEIAALWWRDKQGFLWVRGQARAYLPVLRIRLGDESKTVPIDLHPEHYCGKIVRGDVGVYVRYKAVSGLGTPLFKARAVHVDYSSHRMALLDN</sequence>
<protein>
    <submittedName>
        <fullName evidence="1">Uncharacterized protein</fullName>
    </submittedName>
</protein>
<dbReference type="InterPro" id="IPR021109">
    <property type="entry name" value="Peptidase_aspartic_dom_sf"/>
</dbReference>
<name>A0A7J6SC69_PEROL</name>
<dbReference type="EMBL" id="JABANM010015951">
    <property type="protein sequence ID" value="KAF4730225.1"/>
    <property type="molecule type" value="Genomic_DNA"/>
</dbReference>